<feature type="binding site" evidence="7">
    <location>
        <position position="494"/>
    </location>
    <ligand>
        <name>Ca(2+)</name>
        <dbReference type="ChEBI" id="CHEBI:29108"/>
    </ligand>
</feature>
<proteinExistence type="predicted"/>
<evidence type="ECO:0000256" key="3">
    <source>
        <dbReference type="ARBA" id="ARBA00022801"/>
    </source>
</evidence>
<dbReference type="SMART" id="SM00944">
    <property type="entry name" value="Pro-kuma_activ"/>
    <property type="match status" value="1"/>
</dbReference>
<dbReference type="RefSeq" id="WP_059520178.1">
    <property type="nucleotide sequence ID" value="NZ_LOWA01000056.1"/>
</dbReference>
<sequence length="532" mass="54560">MARHLHAGNEPPIVSESTCVGPCDPAETIQVMVMLRRQEEQHLDALLKGLASGDPNAKPMSREAFAQRFSAHPDAIRKIEIFAQKHQLTVVRVDPAESLVVLAGTIAQFEAAFGVKLQRFEHHSAGQYRGRTGDIALPDDLHDDVTAVLGLDNRPQARPHFRLRPTPAFKPARAAAATSFTPLQLATLYDFPPGDGAGQCIAIIELGGGYRAADIQRYFRGLGLASQPKLVDVSVNGGRNAPTGEPSGPDGEVSLDIEVAGAIAPGATLAIYFAPNSDAGFIQAVNQAVHDTANKPSIVSISWGGPESAWTSQSLQAFNRVLQSAAALGVTVCAAAGDNGSSDGVQDGTNHVDFPASSPYVLACGGTHLDAQPGQGIAGETVWNDDAAGGGATGGGVSDVFDLPEWQQGLSATLAQDGSATPLAKRGVPDVAGDASPTTGYEVSIDGTSTVIGGTSAVAPLWAALIARINAASGGAAGWINPKLYRNAAALRDITTGNNGAYAASAGWDACTGLGSPDGVKVAAALKGSATS</sequence>
<keyword evidence="4 7" id="KW-0720">Serine protease</keyword>
<dbReference type="OrthoDB" id="9002785at2"/>
<feature type="binding site" evidence="7">
    <location>
        <position position="509"/>
    </location>
    <ligand>
        <name>Ca(2+)</name>
        <dbReference type="ChEBI" id="CHEBI:29108"/>
    </ligand>
</feature>
<organism evidence="9 10">
    <name type="scientific">Burkholderia singularis</name>
    <dbReference type="NCBI Taxonomy" id="1503053"/>
    <lineage>
        <taxon>Bacteria</taxon>
        <taxon>Pseudomonadati</taxon>
        <taxon>Pseudomonadota</taxon>
        <taxon>Betaproteobacteria</taxon>
        <taxon>Burkholderiales</taxon>
        <taxon>Burkholderiaceae</taxon>
        <taxon>Burkholderia</taxon>
        <taxon>pseudomallei group</taxon>
    </lineage>
</organism>
<dbReference type="Pfam" id="PF00082">
    <property type="entry name" value="Peptidase_S8"/>
    <property type="match status" value="1"/>
</dbReference>
<dbReference type="SUPFAM" id="SSF52743">
    <property type="entry name" value="Subtilisin-like"/>
    <property type="match status" value="1"/>
</dbReference>
<dbReference type="Proteomes" id="UP000062788">
    <property type="component" value="Unassembled WGS sequence"/>
</dbReference>
<keyword evidence="2 7" id="KW-0479">Metal-binding</keyword>
<dbReference type="PROSITE" id="PS51695">
    <property type="entry name" value="SEDOLISIN"/>
    <property type="match status" value="1"/>
</dbReference>
<evidence type="ECO:0000259" key="8">
    <source>
        <dbReference type="PROSITE" id="PS51695"/>
    </source>
</evidence>
<dbReference type="Gene3D" id="3.40.50.200">
    <property type="entry name" value="Peptidase S8/S53 domain"/>
    <property type="match status" value="1"/>
</dbReference>
<dbReference type="InterPro" id="IPR000209">
    <property type="entry name" value="Peptidase_S8/S53_dom"/>
</dbReference>
<evidence type="ECO:0000256" key="5">
    <source>
        <dbReference type="ARBA" id="ARBA00022837"/>
    </source>
</evidence>
<gene>
    <name evidence="9" type="ORF">WS67_21590</name>
</gene>
<feature type="active site" description="Charge relay system" evidence="7">
    <location>
        <position position="252"/>
    </location>
</feature>
<dbReference type="SUPFAM" id="SSF54897">
    <property type="entry name" value="Protease propeptides/inhibitors"/>
    <property type="match status" value="1"/>
</dbReference>
<dbReference type="InterPro" id="IPR015366">
    <property type="entry name" value="S53_propep"/>
</dbReference>
<keyword evidence="6" id="KW-0865">Zymogen</keyword>
<evidence type="ECO:0000313" key="10">
    <source>
        <dbReference type="Proteomes" id="UP000062788"/>
    </source>
</evidence>
<dbReference type="PANTHER" id="PTHR14218">
    <property type="entry name" value="PROTEASE S8 TRIPEPTIDYL PEPTIDASE I CLN2"/>
    <property type="match status" value="1"/>
</dbReference>
<feature type="active site" description="Charge relay system" evidence="7">
    <location>
        <position position="456"/>
    </location>
</feature>
<dbReference type="Pfam" id="PF09286">
    <property type="entry name" value="Pro-kuma_activ"/>
    <property type="match status" value="1"/>
</dbReference>
<keyword evidence="5 7" id="KW-0106">Calcium</keyword>
<evidence type="ECO:0000256" key="6">
    <source>
        <dbReference type="ARBA" id="ARBA00023145"/>
    </source>
</evidence>
<dbReference type="AlphaFoldDB" id="A0A103DW80"/>
<reference evidence="9 10" key="1">
    <citation type="submission" date="2015-11" db="EMBL/GenBank/DDBJ databases">
        <title>Expanding the genomic diversity of Burkholderia species for the development of highly accurate diagnostics.</title>
        <authorList>
            <person name="Sahl J."/>
            <person name="Keim P."/>
            <person name="Wagner D."/>
        </authorList>
    </citation>
    <scope>NUCLEOTIDE SEQUENCE [LARGE SCALE GENOMIC DNA]</scope>
    <source>
        <strain evidence="9 10">TSV85</strain>
    </source>
</reference>
<protein>
    <submittedName>
        <fullName evidence="9">Peptidase S53</fullName>
    </submittedName>
</protein>
<dbReference type="GO" id="GO:0046872">
    <property type="term" value="F:metal ion binding"/>
    <property type="evidence" value="ECO:0007669"/>
    <property type="project" value="UniProtKB-UniRule"/>
</dbReference>
<name>A0A103DW80_9BURK</name>
<evidence type="ECO:0000256" key="2">
    <source>
        <dbReference type="ARBA" id="ARBA00022723"/>
    </source>
</evidence>
<accession>A0A103DW80</accession>
<dbReference type="InterPro" id="IPR036852">
    <property type="entry name" value="Peptidase_S8/S53_dom_sf"/>
</dbReference>
<dbReference type="EMBL" id="LOWA01000056">
    <property type="protein sequence ID" value="KVE23820.1"/>
    <property type="molecule type" value="Genomic_DNA"/>
</dbReference>
<keyword evidence="1 7" id="KW-0645">Protease</keyword>
<dbReference type="CDD" id="cd04056">
    <property type="entry name" value="Peptidases_S53"/>
    <property type="match status" value="1"/>
</dbReference>
<evidence type="ECO:0000256" key="4">
    <source>
        <dbReference type="ARBA" id="ARBA00022825"/>
    </source>
</evidence>
<keyword evidence="3 7" id="KW-0378">Hydrolase</keyword>
<evidence type="ECO:0000256" key="1">
    <source>
        <dbReference type="ARBA" id="ARBA00022670"/>
    </source>
</evidence>
<feature type="domain" description="Peptidase S53" evidence="8">
    <location>
        <begin position="179"/>
        <end position="529"/>
    </location>
</feature>
<dbReference type="GO" id="GO:0008240">
    <property type="term" value="F:tripeptidyl-peptidase activity"/>
    <property type="evidence" value="ECO:0007669"/>
    <property type="project" value="TreeGrafter"/>
</dbReference>
<dbReference type="GO" id="GO:0004252">
    <property type="term" value="F:serine-type endopeptidase activity"/>
    <property type="evidence" value="ECO:0007669"/>
    <property type="project" value="UniProtKB-UniRule"/>
</dbReference>
<comment type="cofactor">
    <cofactor evidence="7">
        <name>Ca(2+)</name>
        <dbReference type="ChEBI" id="CHEBI:29108"/>
    </cofactor>
    <text evidence="7">Binds 1 Ca(2+) ion per subunit.</text>
</comment>
<dbReference type="GO" id="GO:0006508">
    <property type="term" value="P:proteolysis"/>
    <property type="evidence" value="ECO:0007669"/>
    <property type="project" value="UniProtKB-KW"/>
</dbReference>
<evidence type="ECO:0000313" key="9">
    <source>
        <dbReference type="EMBL" id="KVE23820.1"/>
    </source>
</evidence>
<dbReference type="InterPro" id="IPR050819">
    <property type="entry name" value="Tripeptidyl-peptidase_I"/>
</dbReference>
<evidence type="ECO:0000256" key="7">
    <source>
        <dbReference type="PROSITE-ProRule" id="PRU01032"/>
    </source>
</evidence>
<keyword evidence="10" id="KW-1185">Reference proteome</keyword>
<feature type="binding site" evidence="7">
    <location>
        <position position="493"/>
    </location>
    <ligand>
        <name>Ca(2+)</name>
        <dbReference type="ChEBI" id="CHEBI:29108"/>
    </ligand>
</feature>
<feature type="active site" description="Charge relay system" evidence="7">
    <location>
        <position position="256"/>
    </location>
</feature>
<dbReference type="InterPro" id="IPR030400">
    <property type="entry name" value="Sedolisin_dom"/>
</dbReference>
<dbReference type="PANTHER" id="PTHR14218:SF15">
    <property type="entry name" value="TRIPEPTIDYL-PEPTIDASE 1"/>
    <property type="match status" value="1"/>
</dbReference>
<feature type="binding site" evidence="7">
    <location>
        <position position="507"/>
    </location>
    <ligand>
        <name>Ca(2+)</name>
        <dbReference type="ChEBI" id="CHEBI:29108"/>
    </ligand>
</feature>
<dbReference type="CDD" id="cd11377">
    <property type="entry name" value="Pro-peptidase_S53"/>
    <property type="match status" value="1"/>
</dbReference>
<comment type="caution">
    <text evidence="9">The sequence shown here is derived from an EMBL/GenBank/DDBJ whole genome shotgun (WGS) entry which is preliminary data.</text>
</comment>